<feature type="transmembrane region" description="Helical" evidence="1">
    <location>
        <begin position="228"/>
        <end position="246"/>
    </location>
</feature>
<sequence length="266" mass="29828">MDSIQAFVASNKAQVDLAWHLFIYAPLVLRPQFVRHFTSSKRAGYYKLPYIPLLVHIFLGVIIVGRYQFKAVSSTKPPQADALDIAMGVTNAIISWRLCKYESRGNPRIARVGFQVMGLMLLFPALMCYRAANPVWYHALAKMHNAFVYVRWLIDVGGGLGIFDGFHELYTISVFFGGILGAWEGRFPWDGILGVPLALVFHIALVVVERFISSQITPELINSQVNPFLWLMLFIGLVDVGTYKTLKGPRVVSDDSKDVGDTDNQT</sequence>
<dbReference type="Proteomes" id="UP000184330">
    <property type="component" value="Unassembled WGS sequence"/>
</dbReference>
<accession>A0A1L7XKZ3</accession>
<keyword evidence="3" id="KW-1185">Reference proteome</keyword>
<keyword evidence="1" id="KW-1133">Transmembrane helix</keyword>
<reference evidence="2 3" key="1">
    <citation type="submission" date="2016-03" db="EMBL/GenBank/DDBJ databases">
        <authorList>
            <person name="Ploux O."/>
        </authorList>
    </citation>
    <scope>NUCLEOTIDE SEQUENCE [LARGE SCALE GENOMIC DNA]</scope>
    <source>
        <strain evidence="2 3">UAMH 11012</strain>
    </source>
</reference>
<proteinExistence type="predicted"/>
<feature type="transmembrane region" description="Helical" evidence="1">
    <location>
        <begin position="187"/>
        <end position="208"/>
    </location>
</feature>
<dbReference type="EMBL" id="FJOG01000032">
    <property type="protein sequence ID" value="CZR65730.1"/>
    <property type="molecule type" value="Genomic_DNA"/>
</dbReference>
<keyword evidence="1" id="KW-0812">Transmembrane</keyword>
<evidence type="ECO:0000313" key="3">
    <source>
        <dbReference type="Proteomes" id="UP000184330"/>
    </source>
</evidence>
<protein>
    <submittedName>
        <fullName evidence="2">Uncharacterized protein</fullName>
    </submittedName>
</protein>
<name>A0A1L7XKZ3_9HELO</name>
<evidence type="ECO:0000313" key="2">
    <source>
        <dbReference type="EMBL" id="CZR65730.1"/>
    </source>
</evidence>
<gene>
    <name evidence="2" type="ORF">PAC_15630</name>
</gene>
<evidence type="ECO:0000256" key="1">
    <source>
        <dbReference type="SAM" id="Phobius"/>
    </source>
</evidence>
<keyword evidence="1" id="KW-0472">Membrane</keyword>
<organism evidence="2 3">
    <name type="scientific">Phialocephala subalpina</name>
    <dbReference type="NCBI Taxonomy" id="576137"/>
    <lineage>
        <taxon>Eukaryota</taxon>
        <taxon>Fungi</taxon>
        <taxon>Dikarya</taxon>
        <taxon>Ascomycota</taxon>
        <taxon>Pezizomycotina</taxon>
        <taxon>Leotiomycetes</taxon>
        <taxon>Helotiales</taxon>
        <taxon>Mollisiaceae</taxon>
        <taxon>Phialocephala</taxon>
        <taxon>Phialocephala fortinii species complex</taxon>
    </lineage>
</organism>
<dbReference type="AlphaFoldDB" id="A0A1L7XKZ3"/>
<feature type="transmembrane region" description="Helical" evidence="1">
    <location>
        <begin position="112"/>
        <end position="132"/>
    </location>
</feature>
<feature type="transmembrane region" description="Helical" evidence="1">
    <location>
        <begin position="50"/>
        <end position="69"/>
    </location>
</feature>
<dbReference type="OrthoDB" id="5193943at2759"/>
<feature type="transmembrane region" description="Helical" evidence="1">
    <location>
        <begin position="152"/>
        <end position="180"/>
    </location>
</feature>